<dbReference type="AlphaFoldDB" id="A0A2P2IM36"/>
<evidence type="ECO:0000256" key="1">
    <source>
        <dbReference type="SAM" id="MobiDB-lite"/>
    </source>
</evidence>
<dbReference type="EMBL" id="GGEC01001775">
    <property type="protein sequence ID" value="MBW82258.1"/>
    <property type="molecule type" value="Transcribed_RNA"/>
</dbReference>
<accession>A0A2P2IM36</accession>
<proteinExistence type="predicted"/>
<reference evidence="2" key="1">
    <citation type="submission" date="2018-02" db="EMBL/GenBank/DDBJ databases">
        <title>Rhizophora mucronata_Transcriptome.</title>
        <authorList>
            <person name="Meera S.P."/>
            <person name="Sreeshan A."/>
            <person name="Augustine A."/>
        </authorList>
    </citation>
    <scope>NUCLEOTIDE SEQUENCE</scope>
    <source>
        <tissue evidence="2">Leaf</tissue>
    </source>
</reference>
<evidence type="ECO:0000313" key="2">
    <source>
        <dbReference type="EMBL" id="MBW82258.1"/>
    </source>
</evidence>
<organism evidence="2">
    <name type="scientific">Rhizophora mucronata</name>
    <name type="common">Asiatic mangrove</name>
    <dbReference type="NCBI Taxonomy" id="61149"/>
    <lineage>
        <taxon>Eukaryota</taxon>
        <taxon>Viridiplantae</taxon>
        <taxon>Streptophyta</taxon>
        <taxon>Embryophyta</taxon>
        <taxon>Tracheophyta</taxon>
        <taxon>Spermatophyta</taxon>
        <taxon>Magnoliopsida</taxon>
        <taxon>eudicotyledons</taxon>
        <taxon>Gunneridae</taxon>
        <taxon>Pentapetalae</taxon>
        <taxon>rosids</taxon>
        <taxon>fabids</taxon>
        <taxon>Malpighiales</taxon>
        <taxon>Rhizophoraceae</taxon>
        <taxon>Rhizophora</taxon>
    </lineage>
</organism>
<name>A0A2P2IM36_RHIMU</name>
<feature type="region of interest" description="Disordered" evidence="1">
    <location>
        <begin position="12"/>
        <end position="45"/>
    </location>
</feature>
<protein>
    <submittedName>
        <fullName evidence="2">Uncharacterized protein</fullName>
    </submittedName>
</protein>
<feature type="compositionally biased region" description="Polar residues" evidence="1">
    <location>
        <begin position="22"/>
        <end position="32"/>
    </location>
</feature>
<sequence>MNKYSQILKVHLNNGQKKPKSSYLQQTKQPLTSIIDERASVTEPT</sequence>
<feature type="compositionally biased region" description="Basic and acidic residues" evidence="1">
    <location>
        <begin position="35"/>
        <end position="45"/>
    </location>
</feature>